<dbReference type="GO" id="GO:0006011">
    <property type="term" value="P:UDP-alpha-D-glucose metabolic process"/>
    <property type="evidence" value="ECO:0007669"/>
    <property type="project" value="InterPro"/>
</dbReference>
<keyword evidence="4" id="KW-0328">Glycosyltransferase</keyword>
<keyword evidence="3" id="KW-0997">Cell inner membrane</keyword>
<dbReference type="Gene3D" id="3.90.550.10">
    <property type="entry name" value="Spore Coat Polysaccharide Biosynthesis Protein SpsA, Chain A"/>
    <property type="match status" value="1"/>
</dbReference>
<dbReference type="PANTHER" id="PTHR43867:SF2">
    <property type="entry name" value="CELLULOSE SYNTHASE CATALYTIC SUBUNIT A [UDP-FORMING]"/>
    <property type="match status" value="1"/>
</dbReference>
<keyword evidence="5 11" id="KW-0808">Transferase</keyword>
<evidence type="ECO:0000256" key="7">
    <source>
        <dbReference type="ARBA" id="ARBA00022989"/>
    </source>
</evidence>
<accession>A0AAV3WTB9</accession>
<feature type="transmembrane region" description="Helical" evidence="9">
    <location>
        <begin position="460"/>
        <end position="487"/>
    </location>
</feature>
<dbReference type="Pfam" id="PF13641">
    <property type="entry name" value="Glyco_tranf_2_3"/>
    <property type="match status" value="1"/>
</dbReference>
<dbReference type="InterPro" id="IPR029044">
    <property type="entry name" value="Nucleotide-diphossugar_trans"/>
</dbReference>
<name>A0AAV3WTB9_9LACT</name>
<dbReference type="GO" id="GO:0035438">
    <property type="term" value="F:cyclic-di-GMP binding"/>
    <property type="evidence" value="ECO:0007669"/>
    <property type="project" value="InterPro"/>
</dbReference>
<feature type="transmembrane region" description="Helical" evidence="9">
    <location>
        <begin position="367"/>
        <end position="384"/>
    </location>
</feature>
<dbReference type="InterPro" id="IPR009875">
    <property type="entry name" value="PilZ_domain"/>
</dbReference>
<proteinExistence type="predicted"/>
<evidence type="ECO:0000256" key="2">
    <source>
        <dbReference type="ARBA" id="ARBA00022475"/>
    </source>
</evidence>
<dbReference type="EMBL" id="BKBI01000002">
    <property type="protein sequence ID" value="GEQ34749.1"/>
    <property type="molecule type" value="Genomic_DNA"/>
</dbReference>
<evidence type="ECO:0000259" key="10">
    <source>
        <dbReference type="Pfam" id="PF07238"/>
    </source>
</evidence>
<keyword evidence="6 9" id="KW-0812">Transmembrane</keyword>
<evidence type="ECO:0000256" key="1">
    <source>
        <dbReference type="ARBA" id="ARBA00004127"/>
    </source>
</evidence>
<evidence type="ECO:0000256" key="5">
    <source>
        <dbReference type="ARBA" id="ARBA00022679"/>
    </source>
</evidence>
<feature type="domain" description="PilZ" evidence="10">
    <location>
        <begin position="527"/>
        <end position="621"/>
    </location>
</feature>
<dbReference type="GO" id="GO:0012505">
    <property type="term" value="C:endomembrane system"/>
    <property type="evidence" value="ECO:0007669"/>
    <property type="project" value="UniProtKB-SubCell"/>
</dbReference>
<feature type="transmembrane region" description="Helical" evidence="9">
    <location>
        <begin position="499"/>
        <end position="521"/>
    </location>
</feature>
<comment type="caution">
    <text evidence="11">The sequence shown here is derived from an EMBL/GenBank/DDBJ whole genome shotgun (WGS) entry which is preliminary data.</text>
</comment>
<dbReference type="SUPFAM" id="SSF53448">
    <property type="entry name" value="Nucleotide-diphospho-sugar transferases"/>
    <property type="match status" value="1"/>
</dbReference>
<feature type="transmembrane region" description="Helical" evidence="9">
    <location>
        <begin position="391"/>
        <end position="409"/>
    </location>
</feature>
<evidence type="ECO:0000256" key="9">
    <source>
        <dbReference type="SAM" id="Phobius"/>
    </source>
</evidence>
<evidence type="ECO:0000313" key="12">
    <source>
        <dbReference type="Proteomes" id="UP000887127"/>
    </source>
</evidence>
<dbReference type="GO" id="GO:0005886">
    <property type="term" value="C:plasma membrane"/>
    <property type="evidence" value="ECO:0007669"/>
    <property type="project" value="UniProtKB-SubCell"/>
</dbReference>
<organism evidence="11 12">
    <name type="scientific">Marinilactibacillus psychrotolerans</name>
    <dbReference type="NCBI Taxonomy" id="191770"/>
    <lineage>
        <taxon>Bacteria</taxon>
        <taxon>Bacillati</taxon>
        <taxon>Bacillota</taxon>
        <taxon>Bacilli</taxon>
        <taxon>Lactobacillales</taxon>
        <taxon>Carnobacteriaceae</taxon>
        <taxon>Marinilactibacillus</taxon>
    </lineage>
</organism>
<evidence type="ECO:0000256" key="4">
    <source>
        <dbReference type="ARBA" id="ARBA00022676"/>
    </source>
</evidence>
<evidence type="ECO:0000256" key="6">
    <source>
        <dbReference type="ARBA" id="ARBA00022692"/>
    </source>
</evidence>
<feature type="transmembrane region" description="Helical" evidence="9">
    <location>
        <begin position="59"/>
        <end position="86"/>
    </location>
</feature>
<dbReference type="PANTHER" id="PTHR43867">
    <property type="entry name" value="CELLULOSE SYNTHASE CATALYTIC SUBUNIT A [UDP-FORMING]"/>
    <property type="match status" value="1"/>
</dbReference>
<dbReference type="GO" id="GO:0016759">
    <property type="term" value="F:cellulose synthase activity"/>
    <property type="evidence" value="ECO:0007669"/>
    <property type="project" value="InterPro"/>
</dbReference>
<gene>
    <name evidence="11" type="ORF">M132T_02570</name>
</gene>
<dbReference type="RefSeq" id="WP_091760002.1">
    <property type="nucleotide sequence ID" value="NZ_BJVX01000001.1"/>
</dbReference>
<dbReference type="InterPro" id="IPR003919">
    <property type="entry name" value="Cell_synth_A"/>
</dbReference>
<dbReference type="Proteomes" id="UP000887127">
    <property type="component" value="Unassembled WGS sequence"/>
</dbReference>
<keyword evidence="7 9" id="KW-1133">Transmembrane helix</keyword>
<dbReference type="PRINTS" id="PR01439">
    <property type="entry name" value="CELLSNTHASEA"/>
</dbReference>
<comment type="subcellular location">
    <subcellularLocation>
        <location evidence="1">Endomembrane system</location>
        <topology evidence="1">Multi-pass membrane protein</topology>
    </subcellularLocation>
</comment>
<evidence type="ECO:0000313" key="11">
    <source>
        <dbReference type="EMBL" id="GEQ34749.1"/>
    </source>
</evidence>
<dbReference type="AlphaFoldDB" id="A0AAV3WTB9"/>
<feature type="transmembrane region" description="Helical" evidence="9">
    <location>
        <begin position="6"/>
        <end position="22"/>
    </location>
</feature>
<protein>
    <submittedName>
        <fullName evidence="11">Glycosyl transferase</fullName>
    </submittedName>
</protein>
<dbReference type="Gene3D" id="2.40.10.220">
    <property type="entry name" value="predicted glycosyltransferase like domains"/>
    <property type="match status" value="1"/>
</dbReference>
<dbReference type="Pfam" id="PF07238">
    <property type="entry name" value="PilZ"/>
    <property type="match status" value="2"/>
</dbReference>
<evidence type="ECO:0000256" key="8">
    <source>
        <dbReference type="ARBA" id="ARBA00023136"/>
    </source>
</evidence>
<dbReference type="SUPFAM" id="SSF141371">
    <property type="entry name" value="PilZ domain-like"/>
    <property type="match status" value="1"/>
</dbReference>
<evidence type="ECO:0000256" key="3">
    <source>
        <dbReference type="ARBA" id="ARBA00022519"/>
    </source>
</evidence>
<dbReference type="GeneID" id="96910327"/>
<dbReference type="CDD" id="cd06421">
    <property type="entry name" value="CESA_CelA_like"/>
    <property type="match status" value="1"/>
</dbReference>
<keyword evidence="8 9" id="KW-0472">Membrane</keyword>
<feature type="domain" description="PilZ" evidence="10">
    <location>
        <begin position="669"/>
        <end position="743"/>
    </location>
</feature>
<feature type="transmembrane region" description="Helical" evidence="9">
    <location>
        <begin position="29"/>
        <end position="47"/>
    </location>
</feature>
<sequence length="746" mass="86153">MIDFQFIYLIVVVAILIACYKYGRENQNVLRISIVFFLFFQAAYLLWRTFYTLPTLSIISIMAGLLLLFTEWMGYLQSIVTSILFWKKNKRKKVFLSSFELLPTVDVMIATYNEPIDLLKRTIVAAQLMDYPDHLYEILVCDDGRREDVRKLCEELSVQHITRKDNKHAKAGNLNHAMEVSQGEIIVTMDADMIPKVNFMKETLGYFSDPKVAFVQAPQAFYNDDPFQFNLFASDRVNNEQDFFMRMLEDKKDRFNATMYIGSNALFRRDALEKIGGFATGVITEDMATGMLIQADGWQTVFVNKVIAVGLAPETYKDLLKQRDRWCRGNIQVMRKWNPLKAKGLSFMQKLLYLDGIHYWFFGVYKIVYLISPILYLVFGIVVLNATFLELLIFWIPAFLSAQVFASIISDKKRTTMWTNVYDSALAPSMAWSVLSEAFLKRNVNFNVTRKGIQTSERQFLWRASGFHIVLGVLSIVGISRVILSLIAPEMVSLNPNSVLINLFWVFYNLIGIVIVIMIFFERPRYRTAERFAVAKKAVIEKENESKLIKVEVADLNEYGARLTVNEYMIKGKLENIKLRIQDGPTIEAEVRWIDKYASGHIEIGIRFKELSQEQYRFIIKTVYSDIKKIIGDKSYKNAGVVPTVIGFFRQTKKVPAAKSRLLLRERTKARGIITFKHLKYSASIVDLSEEGTQIRTKAKLKVGDKVSLEVPEKNLVDYFGEVRWVKRSINNYYAGVLFKKKTEEE</sequence>
<dbReference type="InterPro" id="IPR050321">
    <property type="entry name" value="Glycosyltr_2/OpgH_subfam"/>
</dbReference>
<reference evidence="11" key="1">
    <citation type="submission" date="2019-08" db="EMBL/GenBank/DDBJ databases">
        <title>Marinilactibacillus psychrotolerans M13-2T whole genome sequencing project.</title>
        <authorList>
            <person name="Ishikawa M."/>
            <person name="Suzuki T."/>
            <person name="Matsutani M."/>
        </authorList>
    </citation>
    <scope>NUCLEOTIDE SEQUENCE</scope>
    <source>
        <strain evidence="11">M13-2T</strain>
    </source>
</reference>
<keyword evidence="2" id="KW-1003">Cell membrane</keyword>